<dbReference type="EMBL" id="DVHN01000114">
    <property type="protein sequence ID" value="HIR89053.1"/>
    <property type="molecule type" value="Genomic_DNA"/>
</dbReference>
<dbReference type="Pfam" id="PF01547">
    <property type="entry name" value="SBP_bac_1"/>
    <property type="match status" value="1"/>
</dbReference>
<organism evidence="2 3">
    <name type="scientific">Candidatus Fimimorpha faecalis</name>
    <dbReference type="NCBI Taxonomy" id="2840824"/>
    <lineage>
        <taxon>Bacteria</taxon>
        <taxon>Bacillati</taxon>
        <taxon>Bacillota</taxon>
        <taxon>Clostridia</taxon>
        <taxon>Eubacteriales</taxon>
        <taxon>Candidatus Fimimorpha</taxon>
    </lineage>
</organism>
<dbReference type="AlphaFoldDB" id="A0A9D1JDC5"/>
<reference evidence="2" key="2">
    <citation type="journal article" date="2021" name="PeerJ">
        <title>Extensive microbial diversity within the chicken gut microbiome revealed by metagenomics and culture.</title>
        <authorList>
            <person name="Gilroy R."/>
            <person name="Ravi A."/>
            <person name="Getino M."/>
            <person name="Pursley I."/>
            <person name="Horton D.L."/>
            <person name="Alikhan N.F."/>
            <person name="Baker D."/>
            <person name="Gharbi K."/>
            <person name="Hall N."/>
            <person name="Watson M."/>
            <person name="Adriaenssens E.M."/>
            <person name="Foster-Nyarko E."/>
            <person name="Jarju S."/>
            <person name="Secka A."/>
            <person name="Antonio M."/>
            <person name="Oren A."/>
            <person name="Chaudhuri R.R."/>
            <person name="La Ragione R."/>
            <person name="Hildebrand F."/>
            <person name="Pallen M.J."/>
        </authorList>
    </citation>
    <scope>NUCLEOTIDE SEQUENCE</scope>
    <source>
        <strain evidence="2">ChiW13-3771</strain>
    </source>
</reference>
<protein>
    <submittedName>
        <fullName evidence="2">Sugar ABC transporter substrate-binding protein</fullName>
    </submittedName>
</protein>
<dbReference type="InterPro" id="IPR006059">
    <property type="entry name" value="SBP"/>
</dbReference>
<dbReference type="CDD" id="cd13585">
    <property type="entry name" value="PBP2_TMBP_like"/>
    <property type="match status" value="1"/>
</dbReference>
<dbReference type="InterPro" id="IPR050490">
    <property type="entry name" value="Bact_solute-bd_prot1"/>
</dbReference>
<keyword evidence="1" id="KW-0732">Signal</keyword>
<dbReference type="PROSITE" id="PS51257">
    <property type="entry name" value="PROKAR_LIPOPROTEIN"/>
    <property type="match status" value="1"/>
</dbReference>
<proteinExistence type="predicted"/>
<feature type="chain" id="PRO_5038757174" evidence="1">
    <location>
        <begin position="25"/>
        <end position="428"/>
    </location>
</feature>
<comment type="caution">
    <text evidence="2">The sequence shown here is derived from an EMBL/GenBank/DDBJ whole genome shotgun (WGS) entry which is preliminary data.</text>
</comment>
<feature type="signal peptide" evidence="1">
    <location>
        <begin position="1"/>
        <end position="24"/>
    </location>
</feature>
<dbReference type="Gene3D" id="3.40.190.10">
    <property type="entry name" value="Periplasmic binding protein-like II"/>
    <property type="match status" value="1"/>
</dbReference>
<name>A0A9D1JDC5_9FIRM</name>
<sequence>MWNKSYCKKAAALGMATLMPFLMAGCGNGGGNSEDGGALNITIWDTAQQDGLNQIVKEFTEETGIQASIQVVTWDQYWTLLEAGAQGGDMPDVFWMHSNEAQKYMANGILLDLTDYIANSDKLEMDQYPQELKDFYTYDGKTYAIPKDRDTIALWYNKTMFDEAGLEYPNEDWTWDDYYEAAKKLTKEDGTQYGTAMNPSGTQDGWYNIVYSMGGSVISDDHKTSMMDSPETIEAMNYVDKLVKECMPSPQVMSETALDVLFSSGKIAMLPMGSWMVGSFNQNDYIRENCDVAVLPKDAETGKRVSIYNGLGWAANANTSNPEGAKKLIEWFGTKEMQQKQAELGVTMAAYDGVSESWKNYTDAFNIQAYLDMLDNSELVFRPATYSTVTWENQIGEDLKAAWNGESTMEEACKKAAQDMNEILAEEQ</sequence>
<evidence type="ECO:0000256" key="1">
    <source>
        <dbReference type="SAM" id="SignalP"/>
    </source>
</evidence>
<dbReference type="Proteomes" id="UP000824201">
    <property type="component" value="Unassembled WGS sequence"/>
</dbReference>
<dbReference type="SUPFAM" id="SSF53850">
    <property type="entry name" value="Periplasmic binding protein-like II"/>
    <property type="match status" value="1"/>
</dbReference>
<reference evidence="2" key="1">
    <citation type="submission" date="2020-10" db="EMBL/GenBank/DDBJ databases">
        <authorList>
            <person name="Gilroy R."/>
        </authorList>
    </citation>
    <scope>NUCLEOTIDE SEQUENCE</scope>
    <source>
        <strain evidence="2">ChiW13-3771</strain>
    </source>
</reference>
<accession>A0A9D1JDC5</accession>
<evidence type="ECO:0000313" key="2">
    <source>
        <dbReference type="EMBL" id="HIR89053.1"/>
    </source>
</evidence>
<dbReference type="PANTHER" id="PTHR43649">
    <property type="entry name" value="ARABINOSE-BINDING PROTEIN-RELATED"/>
    <property type="match status" value="1"/>
</dbReference>
<gene>
    <name evidence="2" type="ORF">IAC96_08900</name>
</gene>
<dbReference type="PANTHER" id="PTHR43649:SF12">
    <property type="entry name" value="DIACETYLCHITOBIOSE BINDING PROTEIN DASA"/>
    <property type="match status" value="1"/>
</dbReference>
<evidence type="ECO:0000313" key="3">
    <source>
        <dbReference type="Proteomes" id="UP000824201"/>
    </source>
</evidence>